<dbReference type="Proteomes" id="UP000000758">
    <property type="component" value="Chromosome"/>
</dbReference>
<evidence type="ECO:0000313" key="3">
    <source>
        <dbReference type="EMBL" id="ABK78046.1"/>
    </source>
</evidence>
<dbReference type="Pfam" id="PF24298">
    <property type="entry name" value="DUF7482"/>
    <property type="match status" value="1"/>
</dbReference>
<evidence type="ECO:0000259" key="2">
    <source>
        <dbReference type="Pfam" id="PF24298"/>
    </source>
</evidence>
<feature type="compositionally biased region" description="Acidic residues" evidence="1">
    <location>
        <begin position="474"/>
        <end position="503"/>
    </location>
</feature>
<accession>A0RXH9</accession>
<gene>
    <name evidence="3" type="ordered locus">CENSYa_1424</name>
</gene>
<dbReference type="HOGENOM" id="CLU_558549_0_0_2"/>
<protein>
    <recommendedName>
        <fullName evidence="2">DUF7482 domain-containing protein</fullName>
    </recommendedName>
</protein>
<evidence type="ECO:0000313" key="4">
    <source>
        <dbReference type="Proteomes" id="UP000000758"/>
    </source>
</evidence>
<proteinExistence type="predicted"/>
<feature type="compositionally biased region" description="Polar residues" evidence="1">
    <location>
        <begin position="506"/>
        <end position="516"/>
    </location>
</feature>
<organism evidence="3 4">
    <name type="scientific">Cenarchaeum symbiosum (strain A)</name>
    <dbReference type="NCBI Taxonomy" id="414004"/>
    <lineage>
        <taxon>Archaea</taxon>
        <taxon>Nitrososphaerota</taxon>
        <taxon>Candidatus Cenarchaeales</taxon>
        <taxon>Candidatus Cenarchaeaceae</taxon>
        <taxon>Candidatus Cenarchaeum</taxon>
    </lineage>
</organism>
<dbReference type="PATRIC" id="fig|414004.10.peg.1307"/>
<reference evidence="3 4" key="1">
    <citation type="journal article" date="2006" name="Proc. Natl. Acad. Sci. U.S.A.">
        <title>Genomic analysis of the uncultivated marine crenarchaeote Cenarchaeum symbiosum.</title>
        <authorList>
            <person name="Hallam S.J."/>
            <person name="Konstantinidis K.T."/>
            <person name="Putnam N."/>
            <person name="Schleper C."/>
            <person name="Watanabe Y."/>
            <person name="Sugahara J."/>
            <person name="Preston C."/>
            <person name="de la Torre J."/>
            <person name="Richardson P.M."/>
            <person name="DeLong E.F."/>
        </authorList>
    </citation>
    <scope>NUCLEOTIDE SEQUENCE [LARGE SCALE GENOMIC DNA]</scope>
    <source>
        <strain evidence="4">A</strain>
    </source>
</reference>
<evidence type="ECO:0000256" key="1">
    <source>
        <dbReference type="SAM" id="MobiDB-lite"/>
    </source>
</evidence>
<dbReference type="EMBL" id="DP000238">
    <property type="protein sequence ID" value="ABK78046.1"/>
    <property type="molecule type" value="Genomic_DNA"/>
</dbReference>
<sequence length="516" mass="53785">MAATLAADQPAQAGVTRKMHFTQTVESSPDPGMDRGGDQMAIILSPNEGTLYDGSMTYAADGPVQVMVLHRIDGDGSGGQAVWTVDGEDHFAVSLIGPGASSGSSEFTGSALALHAEDGFTATVSVDGWMRGQLTEVVVQTVNIEEEAPPLKLSRARVPVEMPLVHGLYGGEGVLYVLTDASDLEYSAFASERIGWDVAFSPLLANATAPALSDVYVFTNGVEGNGSGRYQDDVFTDTPGQPGGYSPLRRVNEVEWKFGQNPEMLSSAEEVLGAEEDGRVEIEDTGIVANMPHVKWPDGQMDVRDSAEITSDSEYGGAQLAALDEANMTVTFVAHRGWGPDGRTVYHIITGATPAGPAGMMGAVDSPALEDLAGGAAAAAVYQFNNGIRGPGPLGFQPSVFSTVRDDDNYTPIWSALLVSWDDPSDAAILGTVADIEALEPGEVITVAAARPLNSAHVINAPLVDPFQMQEGTDAADDQGMAEDGADEGGQDAAEDDQADEDGGMNSQASGNSTGP</sequence>
<dbReference type="AlphaFoldDB" id="A0RXH9"/>
<feature type="domain" description="DUF7482" evidence="2">
    <location>
        <begin position="171"/>
        <end position="441"/>
    </location>
</feature>
<dbReference type="EnsemblBacteria" id="ABK78046">
    <property type="protein sequence ID" value="ABK78046"/>
    <property type="gene ID" value="CENSYa_1424"/>
</dbReference>
<dbReference type="KEGG" id="csy:CENSYa_1424"/>
<dbReference type="InterPro" id="IPR055905">
    <property type="entry name" value="DUF7482"/>
</dbReference>
<keyword evidence="4" id="KW-1185">Reference proteome</keyword>
<name>A0RXH9_CENSY</name>
<feature type="region of interest" description="Disordered" evidence="1">
    <location>
        <begin position="471"/>
        <end position="516"/>
    </location>
</feature>